<dbReference type="Proteomes" id="UP000029665">
    <property type="component" value="Unassembled WGS sequence"/>
</dbReference>
<feature type="compositionally biased region" description="Basic residues" evidence="1">
    <location>
        <begin position="130"/>
        <end position="149"/>
    </location>
</feature>
<evidence type="ECO:0000313" key="3">
    <source>
        <dbReference type="Proteomes" id="UP000029665"/>
    </source>
</evidence>
<evidence type="ECO:0000313" key="2">
    <source>
        <dbReference type="EMBL" id="CDO73871.1"/>
    </source>
</evidence>
<feature type="region of interest" description="Disordered" evidence="1">
    <location>
        <begin position="1"/>
        <end position="212"/>
    </location>
</feature>
<dbReference type="EMBL" id="CCBP010000124">
    <property type="protein sequence ID" value="CDO73871.1"/>
    <property type="molecule type" value="Genomic_DNA"/>
</dbReference>
<sequence length="398" mass="42157">MLSRLASSKRATRSAAGPSSAIPLARNTLSLTTFAPTSAASSAATTSTNPAPQPSTSSFSPMRTRSGKRLIAPIAESVKAVKSKLTGNRRGTKAPETSAAAQTPTDAKETTTSSSGVPQAKPSPAPAKASTHKRSTTARGRSAKGKATKAKSAPKATTPSVPSQAVGEVPAPVAQAEPSSGPITAPSTNSTEAASYAATEATSAPRPRRFIPENRRLKREGAFYFDKDGRPLPQGTYPWDVEVKAAEPSLLEIVAREVSLEDLMRPRKLVPGSSIYPGTGYETKRTFVYEPLDVRLPPVEEPIASITGPAQPEQPAAKWEPIVFPSVPARNSPSPEPTPASRRRLTRQYAVFLDRDDETLLEDKDANGELEQIGDIVANILKADTSGALSLDRARFRL</sequence>
<evidence type="ECO:0000256" key="1">
    <source>
        <dbReference type="SAM" id="MobiDB-lite"/>
    </source>
</evidence>
<dbReference type="STRING" id="5643.A0A060SI82"/>
<feature type="compositionally biased region" description="Polar residues" evidence="1">
    <location>
        <begin position="99"/>
        <end position="117"/>
    </location>
</feature>
<organism evidence="2 3">
    <name type="scientific">Pycnoporus cinnabarinus</name>
    <name type="common">Cinnabar-red polypore</name>
    <name type="synonym">Trametes cinnabarina</name>
    <dbReference type="NCBI Taxonomy" id="5643"/>
    <lineage>
        <taxon>Eukaryota</taxon>
        <taxon>Fungi</taxon>
        <taxon>Dikarya</taxon>
        <taxon>Basidiomycota</taxon>
        <taxon>Agaricomycotina</taxon>
        <taxon>Agaricomycetes</taxon>
        <taxon>Polyporales</taxon>
        <taxon>Polyporaceae</taxon>
        <taxon>Trametes</taxon>
    </lineage>
</organism>
<proteinExistence type="predicted"/>
<dbReference type="OrthoDB" id="2758328at2759"/>
<keyword evidence="3" id="KW-1185">Reference proteome</keyword>
<comment type="caution">
    <text evidence="2">The sequence shown here is derived from an EMBL/GenBank/DDBJ whole genome shotgun (WGS) entry which is preliminary data.</text>
</comment>
<accession>A0A060SI82</accession>
<feature type="compositionally biased region" description="Low complexity" evidence="1">
    <location>
        <begin position="150"/>
        <end position="160"/>
    </location>
</feature>
<feature type="compositionally biased region" description="Low complexity" evidence="1">
    <location>
        <begin position="28"/>
        <end position="58"/>
    </location>
</feature>
<protein>
    <submittedName>
        <fullName evidence="2">Uncharacterized protein</fullName>
    </submittedName>
</protein>
<name>A0A060SI82_PYCCI</name>
<dbReference type="AlphaFoldDB" id="A0A060SI82"/>
<feature type="region of interest" description="Disordered" evidence="1">
    <location>
        <begin position="325"/>
        <end position="344"/>
    </location>
</feature>
<feature type="compositionally biased region" description="Low complexity" evidence="1">
    <location>
        <begin position="118"/>
        <end position="129"/>
    </location>
</feature>
<reference evidence="2" key="1">
    <citation type="submission" date="2014-01" db="EMBL/GenBank/DDBJ databases">
        <title>The genome of the white-rot fungus Pycnoporus cinnabarinus: a basidiomycete model with a versatile arsenal for lignocellulosic biomass breakdown.</title>
        <authorList>
            <person name="Levasseur A."/>
            <person name="Lomascolo A."/>
            <person name="Ruiz-Duenas F.J."/>
            <person name="Uzan E."/>
            <person name="Piumi F."/>
            <person name="Kues U."/>
            <person name="Ram A.F.J."/>
            <person name="Murat C."/>
            <person name="Haon M."/>
            <person name="Benoit I."/>
            <person name="Arfi Y."/>
            <person name="Chevret D."/>
            <person name="Drula E."/>
            <person name="Kwon M.J."/>
            <person name="Gouret P."/>
            <person name="Lesage-Meessen L."/>
            <person name="Lombard V."/>
            <person name="Mariette J."/>
            <person name="Noirot C."/>
            <person name="Park J."/>
            <person name="Patyshakuliyeva A."/>
            <person name="Wieneger R.A.B."/>
            <person name="Wosten H.A.B."/>
            <person name="Martin F."/>
            <person name="Coutinho P.M."/>
            <person name="de Vries R."/>
            <person name="Martinez A.T."/>
            <person name="Klopp C."/>
            <person name="Pontarotti P."/>
            <person name="Henrissat B."/>
            <person name="Record E."/>
        </authorList>
    </citation>
    <scope>NUCLEOTIDE SEQUENCE [LARGE SCALE GENOMIC DNA]</scope>
    <source>
        <strain evidence="2">BRFM137</strain>
    </source>
</reference>
<gene>
    <name evidence="2" type="ORF">BN946_scf185016.g28</name>
</gene>
<dbReference type="HOGENOM" id="CLU_692872_0_0_1"/>
<feature type="compositionally biased region" description="Polar residues" evidence="1">
    <location>
        <begin position="177"/>
        <end position="186"/>
    </location>
</feature>
<feature type="compositionally biased region" description="Low complexity" evidence="1">
    <location>
        <begin position="187"/>
        <end position="204"/>
    </location>
</feature>